<feature type="transmembrane region" description="Helical" evidence="1">
    <location>
        <begin position="100"/>
        <end position="123"/>
    </location>
</feature>
<dbReference type="RefSeq" id="WP_001089120.1">
    <property type="nucleotide sequence ID" value="NC_018508.1"/>
</dbReference>
<dbReference type="Pfam" id="PF05975">
    <property type="entry name" value="EcsB"/>
    <property type="match status" value="1"/>
</dbReference>
<dbReference type="KEGG" id="btn:BTF1_03015"/>
<feature type="transmembrane region" description="Helical" evidence="1">
    <location>
        <begin position="281"/>
        <end position="300"/>
    </location>
</feature>
<accession>A0A9W3P1Z3</accession>
<gene>
    <name evidence="2" type="ORF">BTF1_03015</name>
</gene>
<protein>
    <submittedName>
        <fullName evidence="2">ABC transporter permease</fullName>
    </submittedName>
</protein>
<dbReference type="AlphaFoldDB" id="A0A9W3P1Z3"/>
<organism evidence="2 3">
    <name type="scientific">Bacillus thuringiensis HD-789</name>
    <dbReference type="NCBI Taxonomy" id="1217737"/>
    <lineage>
        <taxon>Bacteria</taxon>
        <taxon>Bacillati</taxon>
        <taxon>Bacillota</taxon>
        <taxon>Bacilli</taxon>
        <taxon>Bacillales</taxon>
        <taxon>Bacillaceae</taxon>
        <taxon>Bacillus</taxon>
        <taxon>Bacillus cereus group</taxon>
    </lineage>
</organism>
<feature type="transmembrane region" description="Helical" evidence="1">
    <location>
        <begin position="347"/>
        <end position="367"/>
    </location>
</feature>
<feature type="transmembrane region" description="Helical" evidence="1">
    <location>
        <begin position="29"/>
        <end position="46"/>
    </location>
</feature>
<dbReference type="PIRSF" id="PIRSF037259">
    <property type="entry name" value="EcsB_ABC"/>
    <property type="match status" value="1"/>
</dbReference>
<evidence type="ECO:0000256" key="1">
    <source>
        <dbReference type="SAM" id="Phobius"/>
    </source>
</evidence>
<proteinExistence type="predicted"/>
<feature type="transmembrane region" description="Helical" evidence="1">
    <location>
        <begin position="135"/>
        <end position="154"/>
    </location>
</feature>
<feature type="transmembrane region" description="Helical" evidence="1">
    <location>
        <begin position="373"/>
        <end position="392"/>
    </location>
</feature>
<evidence type="ECO:0000313" key="3">
    <source>
        <dbReference type="Proteomes" id="UP000005257"/>
    </source>
</evidence>
<sequence>MNSTALWKERFRHFLKEVRTYSKYVFNDHLKFIFVFIIGAGAYYYQQWLQTLTSSFPTALIMAVLIGLVLTAGSIQTLLKEADLVYLLPVEEKLKPYFTKAFLFTFMIQLYIIAIVAAALAPLYFQQMKQTGAGYIWIVLAFVIVKAWNLFVAWEKSFLTDQNIQRVDWFIRFILNGLFVYFLVERTSVLVIGGIVLLMVLYLAIMHQMVKGKPLNWEYLISEEGKKMMLLYRIANMFVDVPALKERVSRRKWLDFILSIIGEKRTYLYLYTRTFLRSGNYFGLYVRLLALGGVILYFIPFLYGRFIVSFIFLYLIGYQLLTLWKHHRMKIWLDLYPVKVDEKKKDFLTLLNVILIIGSVIFTVIFALATKDFMMTGILLVVSILFSIGFVYQYGAKRIERLN</sequence>
<feature type="transmembrane region" description="Helical" evidence="1">
    <location>
        <begin position="58"/>
        <end position="79"/>
    </location>
</feature>
<dbReference type="EMBL" id="CP003763">
    <property type="protein sequence ID" value="AFQ24826.1"/>
    <property type="molecule type" value="Genomic_DNA"/>
</dbReference>
<reference evidence="2 3" key="1">
    <citation type="journal article" date="2013" name="Genome Announc.">
        <title>Complete Genome Sequence of Bacillus thuringiensis Serovar Israelensis Strain HD-789.</title>
        <authorList>
            <person name="Doggett N.A."/>
            <person name="Stubben C.J."/>
            <person name="Chertkov O."/>
            <person name="Bruce D.C."/>
            <person name="Detter J.C."/>
            <person name="Johnson S.L."/>
            <person name="Han C.S."/>
        </authorList>
    </citation>
    <scope>NUCLEOTIDE SEQUENCE [LARGE SCALE GENOMIC DNA]</scope>
    <source>
        <strain evidence="2 3">HD-789</strain>
    </source>
</reference>
<dbReference type="GO" id="GO:0016020">
    <property type="term" value="C:membrane"/>
    <property type="evidence" value="ECO:0007669"/>
    <property type="project" value="InterPro"/>
</dbReference>
<feature type="transmembrane region" description="Helical" evidence="1">
    <location>
        <begin position="306"/>
        <end position="326"/>
    </location>
</feature>
<evidence type="ECO:0000313" key="2">
    <source>
        <dbReference type="EMBL" id="AFQ24826.1"/>
    </source>
</evidence>
<keyword evidence="1" id="KW-0812">Transmembrane</keyword>
<name>A0A9W3P1Z3_BACTU</name>
<keyword evidence="1" id="KW-0472">Membrane</keyword>
<dbReference type="Proteomes" id="UP000005257">
    <property type="component" value="Chromosome"/>
</dbReference>
<dbReference type="InterPro" id="IPR010288">
    <property type="entry name" value="EcsB_ABC"/>
</dbReference>
<keyword evidence="1" id="KW-1133">Transmembrane helix</keyword>
<feature type="transmembrane region" description="Helical" evidence="1">
    <location>
        <begin position="189"/>
        <end position="205"/>
    </location>
</feature>